<dbReference type="AlphaFoldDB" id="A0A0L0P0R6"/>
<organism evidence="1 2">
    <name type="scientific">Candidozyma auris</name>
    <name type="common">Yeast</name>
    <name type="synonym">Candida auris</name>
    <dbReference type="NCBI Taxonomy" id="498019"/>
    <lineage>
        <taxon>Eukaryota</taxon>
        <taxon>Fungi</taxon>
        <taxon>Dikarya</taxon>
        <taxon>Ascomycota</taxon>
        <taxon>Saccharomycotina</taxon>
        <taxon>Pichiomycetes</taxon>
        <taxon>Metschnikowiaceae</taxon>
        <taxon>Candidozyma</taxon>
    </lineage>
</organism>
<evidence type="ECO:0000313" key="1">
    <source>
        <dbReference type="EMBL" id="KND99966.1"/>
    </source>
</evidence>
<reference evidence="2" key="1">
    <citation type="journal article" date="2015" name="BMC Genomics">
        <title>Draft genome of a commonly misdiagnosed multidrug resistant pathogen Candida auris.</title>
        <authorList>
            <person name="Chatterjee S."/>
            <person name="Alampalli S.V."/>
            <person name="Nageshan R.K."/>
            <person name="Chettiar S.T."/>
            <person name="Joshi S."/>
            <person name="Tatu U.S."/>
        </authorList>
    </citation>
    <scope>NUCLEOTIDE SEQUENCE [LARGE SCALE GENOMIC DNA]</scope>
    <source>
        <strain evidence="2">6684</strain>
    </source>
</reference>
<accession>A0A0L0P0R6</accession>
<gene>
    <name evidence="1" type="ORF">QG37_02903</name>
</gene>
<dbReference type="VEuPathDB" id="FungiDB:QG37_02903"/>
<dbReference type="Proteomes" id="UP000037122">
    <property type="component" value="Unassembled WGS sequence"/>
</dbReference>
<sequence length="55" mass="6300">MAARQTRGPTNRSEIEKTPCAQARMLEMANKIYKLFSFTRSIKKMSKATAFVVLF</sequence>
<comment type="caution">
    <text evidence="1">The sequence shown here is derived from an EMBL/GenBank/DDBJ whole genome shotgun (WGS) entry which is preliminary data.</text>
</comment>
<dbReference type="EMBL" id="LGST01000020">
    <property type="protein sequence ID" value="KND99966.1"/>
    <property type="molecule type" value="Genomic_DNA"/>
</dbReference>
<protein>
    <submittedName>
        <fullName evidence="1">Uncharacterized protein</fullName>
    </submittedName>
</protein>
<evidence type="ECO:0000313" key="2">
    <source>
        <dbReference type="Proteomes" id="UP000037122"/>
    </source>
</evidence>
<name>A0A0L0P0R6_CANAR</name>
<proteinExistence type="predicted"/>